<dbReference type="Proteomes" id="UP000293865">
    <property type="component" value="Unassembled WGS sequence"/>
</dbReference>
<reference evidence="1 2" key="1">
    <citation type="submission" date="2019-01" db="EMBL/GenBank/DDBJ databases">
        <title>Agromyces.</title>
        <authorList>
            <person name="Li J."/>
        </authorList>
    </citation>
    <scope>NUCLEOTIDE SEQUENCE [LARGE SCALE GENOMIC DNA]</scope>
    <source>
        <strain evidence="1 2">DSM 15934</strain>
    </source>
</reference>
<sequence length="1747" mass="190116">MATAEETLRATLSENEFGALDILARSTEPLSGRKVAAVLRVSPTTANDALATLLSAGYATSGKAGRATLWSLTHENPTISAWLGETASASTTENHGSSPYSTGGGGVRLEHAYVATLVAAFLAGDAIGELGDSLVADTIRLQSSDTSPVDDIVLEGTDASGVAHRASIAVRRAPTLTASDTPSVPLIRDFLSVVTNHWSESSLGNWRLTLAVSSNANAITQLEELCTIAASMPNGVEFQERLSQAGRTSRPVRDRYDHLKNLVEQASATLASADGIDGVELTWRLLSSLSVRRLRLERTDRADRTQAVTTLQRLLIDGTPVAADALFSRLEELVGEWASQGAILTQAVVRRRLGDVGLTRSARFVTGWLVLDRLGARLRESVRPELRAGTTTLELERITERERLTDVVRLAGSSAGIVVVTGDPDLGKSALALRVGELLAAEGASITRLSLRDLPQRIADFESELGGHSVDDVLAASAVRPVRLMLIDGAEAVLENRAQLFRSIGAAALKAGIAVIAVTRSDGAKQVREELARASELAGITASPIEHVVAALSEDEIATLPVRFSALVRLNGDTKSRWLLGRLGLVDAILRTGRDFAPGELLCEADVYEAVWNSLVRRNESQPGGAASPDDRERAGLQVARRALGLQVNQASGTSLGELRSDGLLVAPRSLAISSGDQFASDLFRDFALCRLFTVAGWEPLSEVGAPRWTIRSARLAAQVALLGGTDRLEAWRRLTQEFDGLAETFGERWQEIPLEALLTLGDAESAIRELWGQLSSDDGKALTRLIGLADTRYVKGTIGDPFALAPIVQVVFCEGRAIPSGLRRGHRLGGEVVRELVLAWLRGAAIQMLQPNPLRQAVRDTILAGEPELYDEFAVEALASLGPDLDNRAASWLRQVATQRPSNLNRAVESAPVALSLSLANPKLLLELAEAYYIELPDPEDEWRGYGVADDGIRDFQHGLGIGAPGAAWYYGPFFRLLNTVPADAIAFINRMLDHAANFRVKKLHGYGDDSAHVDEPEGVELDLLGLGARHYVGDGHVWSWYRGSTVGPYACMSALLAMERFSDHLLEQVGLPARGIAEALLRTAHNLATPGLVCGFLTRHPEEAGDLLDSFLEYPEVWRLETGRVVSEHFSVRDPDADRLTGKERRSYTPHQTVAAMVIEARLRNDDRRLSKLAAVGAALLEKRRAETPNAGGTAESFAVVEGWAALFRFDNYSATATDDGVIIQFERPAEIEKVLAPGNRELQSIEAMYRLQNQYAIHNDTPQDWPTESLPEDLSVARQLDADDAIPAGFYEPENPLVAVAAAAVRAKALEASSFDPGDMGWAVQAIMWAATNPATDALGDYSGSMFVMGADRAAASSVPLLLLETFDGLVERDSVHESLQALGTSRIDEVRSILVTGCEPLWGAVCDIDATTGACSRHWPAWAAGMTGLAAARLGPWSSEEQRRLVDPLRPPFHLTLATIADDDILVNYLRTPLQMMVDARRVPCLVEQVEVLWTPLWDTYRRGLLHWWSKGYDHHTHRTHEPIAGRMVQVWVEGDRDILAAYIKSFAQDANALHLLFDGFATVFTYSDALRANLAEFWPWALGVALDALGDARELRREHLWFDYMVAALLPAPNARSGESDIDGVFLRARQNWLQPEAINGLAERWITLSRGEPKAVDAVIKFAKSSPPAWQVSVALTWIEQLIDGRFGQIANHLWYLEEWFTELRQSGLLTGSARTQYHRIVDGLAAAGDRAAVRLQQLDE</sequence>
<dbReference type="EMBL" id="SDPN01000016">
    <property type="protein sequence ID" value="RXZ70265.1"/>
    <property type="molecule type" value="Genomic_DNA"/>
</dbReference>
<evidence type="ECO:0000313" key="2">
    <source>
        <dbReference type="Proteomes" id="UP000293865"/>
    </source>
</evidence>
<dbReference type="RefSeq" id="WP_129520805.1">
    <property type="nucleotide sequence ID" value="NZ_SDPN01000016.1"/>
</dbReference>
<proteinExistence type="predicted"/>
<dbReference type="InterPro" id="IPR027417">
    <property type="entry name" value="P-loop_NTPase"/>
</dbReference>
<accession>A0A4Q2KX97</accession>
<keyword evidence="2" id="KW-1185">Reference proteome</keyword>
<comment type="caution">
    <text evidence="1">The sequence shown here is derived from an EMBL/GenBank/DDBJ whole genome shotgun (WGS) entry which is preliminary data.</text>
</comment>
<organism evidence="1 2">
    <name type="scientific">Agromyces albus</name>
    <dbReference type="NCBI Taxonomy" id="205332"/>
    <lineage>
        <taxon>Bacteria</taxon>
        <taxon>Bacillati</taxon>
        <taxon>Actinomycetota</taxon>
        <taxon>Actinomycetes</taxon>
        <taxon>Micrococcales</taxon>
        <taxon>Microbacteriaceae</taxon>
        <taxon>Agromyces</taxon>
    </lineage>
</organism>
<name>A0A4Q2KX97_9MICO</name>
<protein>
    <submittedName>
        <fullName evidence="1">Uncharacterized protein</fullName>
    </submittedName>
</protein>
<dbReference type="SUPFAM" id="SSF52540">
    <property type="entry name" value="P-loop containing nucleoside triphosphate hydrolases"/>
    <property type="match status" value="1"/>
</dbReference>
<evidence type="ECO:0000313" key="1">
    <source>
        <dbReference type="EMBL" id="RXZ70265.1"/>
    </source>
</evidence>
<gene>
    <name evidence="1" type="ORF">ESP51_10235</name>
</gene>
<dbReference type="OrthoDB" id="3310744at2"/>